<name>A0A9D5JY70_9BACT</name>
<dbReference type="InterPro" id="IPR050523">
    <property type="entry name" value="AKR_Detox_Biosynth"/>
</dbReference>
<dbReference type="Gene3D" id="3.20.20.100">
    <property type="entry name" value="NADP-dependent oxidoreductase domain"/>
    <property type="match status" value="1"/>
</dbReference>
<dbReference type="Proteomes" id="UP000649604">
    <property type="component" value="Unassembled WGS sequence"/>
</dbReference>
<protein>
    <submittedName>
        <fullName evidence="3">Aldo/keto reductase</fullName>
    </submittedName>
</protein>
<dbReference type="GO" id="GO:0016491">
    <property type="term" value="F:oxidoreductase activity"/>
    <property type="evidence" value="ECO:0007669"/>
    <property type="project" value="UniProtKB-KW"/>
</dbReference>
<dbReference type="PANTHER" id="PTHR43364">
    <property type="entry name" value="NADH-SPECIFIC METHYLGLYOXAL REDUCTASE-RELATED"/>
    <property type="match status" value="1"/>
</dbReference>
<accession>A0A9D5JY70</accession>
<dbReference type="EMBL" id="WJJP01000553">
    <property type="protein sequence ID" value="MBD3326270.1"/>
    <property type="molecule type" value="Genomic_DNA"/>
</dbReference>
<dbReference type="AlphaFoldDB" id="A0A9D5JY70"/>
<dbReference type="CDD" id="cd19084">
    <property type="entry name" value="AKR_AKR11B1-like"/>
    <property type="match status" value="1"/>
</dbReference>
<dbReference type="InterPro" id="IPR020471">
    <property type="entry name" value="AKR"/>
</dbReference>
<dbReference type="InterPro" id="IPR023210">
    <property type="entry name" value="NADP_OxRdtase_dom"/>
</dbReference>
<evidence type="ECO:0000313" key="3">
    <source>
        <dbReference type="EMBL" id="MBD3326270.1"/>
    </source>
</evidence>
<organism evidence="3 4">
    <name type="scientific">candidate division KSB3 bacterium</name>
    <dbReference type="NCBI Taxonomy" id="2044937"/>
    <lineage>
        <taxon>Bacteria</taxon>
        <taxon>candidate division KSB3</taxon>
    </lineage>
</organism>
<reference evidence="3" key="1">
    <citation type="submission" date="2019-11" db="EMBL/GenBank/DDBJ databases">
        <title>Microbial mats filling the niche in hypersaline microbial mats.</title>
        <authorList>
            <person name="Wong H.L."/>
            <person name="Macleod F.I."/>
            <person name="White R.A. III"/>
            <person name="Burns B.P."/>
        </authorList>
    </citation>
    <scope>NUCLEOTIDE SEQUENCE</scope>
    <source>
        <strain evidence="3">Rbin_158</strain>
    </source>
</reference>
<dbReference type="InterPro" id="IPR018170">
    <property type="entry name" value="Aldo/ket_reductase_CS"/>
</dbReference>
<evidence type="ECO:0000259" key="2">
    <source>
        <dbReference type="Pfam" id="PF00248"/>
    </source>
</evidence>
<dbReference type="PROSITE" id="PS00062">
    <property type="entry name" value="ALDOKETO_REDUCTASE_2"/>
    <property type="match status" value="1"/>
</dbReference>
<dbReference type="SUPFAM" id="SSF51430">
    <property type="entry name" value="NAD(P)-linked oxidoreductase"/>
    <property type="match status" value="1"/>
</dbReference>
<dbReference type="GO" id="GO:0005829">
    <property type="term" value="C:cytosol"/>
    <property type="evidence" value="ECO:0007669"/>
    <property type="project" value="TreeGrafter"/>
</dbReference>
<gene>
    <name evidence="3" type="ORF">GF339_16920</name>
</gene>
<dbReference type="InterPro" id="IPR036812">
    <property type="entry name" value="NAD(P)_OxRdtase_dom_sf"/>
</dbReference>
<evidence type="ECO:0000313" key="4">
    <source>
        <dbReference type="Proteomes" id="UP000649604"/>
    </source>
</evidence>
<feature type="domain" description="NADP-dependent oxidoreductase" evidence="2">
    <location>
        <begin position="16"/>
        <end position="320"/>
    </location>
</feature>
<proteinExistence type="predicted"/>
<evidence type="ECO:0000256" key="1">
    <source>
        <dbReference type="ARBA" id="ARBA00023002"/>
    </source>
</evidence>
<keyword evidence="1" id="KW-0560">Oxidoreductase</keyword>
<comment type="caution">
    <text evidence="3">The sequence shown here is derived from an EMBL/GenBank/DDBJ whole genome shotgun (WGS) entry which is preliminary data.</text>
</comment>
<dbReference type="PANTHER" id="PTHR43364:SF4">
    <property type="entry name" value="NAD(P)-LINKED OXIDOREDUCTASE SUPERFAMILY PROTEIN"/>
    <property type="match status" value="1"/>
</dbReference>
<dbReference type="Pfam" id="PF00248">
    <property type="entry name" value="Aldo_ket_red"/>
    <property type="match status" value="1"/>
</dbReference>
<dbReference type="PRINTS" id="PR00069">
    <property type="entry name" value="ALDKETRDTASE"/>
</dbReference>
<sequence length="326" mass="36679">MKTRVVPMIKEPLSVVGFGCWGVSGGDIWNNTTDRASIEAIQRAVDLGVNLFDVAPVYGFGHAEEILGQALEGRRESVLIASKCGLVWDDQKRVSNDLSAQNVRREIDESLRRLNTDYIDIYQMHWPDPATPIEETMEALYAIKDAGKIRYIGVSNFSVALTKQAMEGGTVVSHQGLYNMLERNADSYHNIPLTYKTEQEILPLCREYGLAFFPYTPLFQGLLTGTFTRQGNFDEHDIRMNNPKLSGEQFQTYFEMTEKVKGVARQIGKPLSQVAINWLLKHEAVTSVLCGAQTAQHVEENVGSVEWELTDDMMAQIEDLLAPYHL</sequence>